<dbReference type="GO" id="GO:0005085">
    <property type="term" value="F:guanyl-nucleotide exchange factor activity"/>
    <property type="evidence" value="ECO:0007669"/>
    <property type="project" value="InterPro"/>
</dbReference>
<dbReference type="Proteomes" id="UP000440578">
    <property type="component" value="Unassembled WGS sequence"/>
</dbReference>
<evidence type="ECO:0000259" key="2">
    <source>
        <dbReference type="PROSITE" id="PS50010"/>
    </source>
</evidence>
<feature type="compositionally biased region" description="Low complexity" evidence="1">
    <location>
        <begin position="110"/>
        <end position="133"/>
    </location>
</feature>
<gene>
    <name evidence="3" type="primary">PLEKHG7</name>
    <name evidence="3" type="ORF">FJT64_023570</name>
</gene>
<dbReference type="InterPro" id="IPR000219">
    <property type="entry name" value="DH_dom"/>
</dbReference>
<feature type="compositionally biased region" description="Low complexity" evidence="1">
    <location>
        <begin position="39"/>
        <end position="54"/>
    </location>
</feature>
<reference evidence="3 4" key="1">
    <citation type="submission" date="2019-07" db="EMBL/GenBank/DDBJ databases">
        <title>Draft genome assembly of a fouling barnacle, Amphibalanus amphitrite (Darwin, 1854): The first reference genome for Thecostraca.</title>
        <authorList>
            <person name="Kim W."/>
        </authorList>
    </citation>
    <scope>NUCLEOTIDE SEQUENCE [LARGE SCALE GENOMIC DNA]</scope>
    <source>
        <strain evidence="3">SNU_AA5</strain>
        <tissue evidence="3">Soma without cirri and trophi</tissue>
    </source>
</reference>
<keyword evidence="4" id="KW-1185">Reference proteome</keyword>
<dbReference type="InterPro" id="IPR040181">
    <property type="entry name" value="PKHG5/7"/>
</dbReference>
<evidence type="ECO:0000256" key="1">
    <source>
        <dbReference type="SAM" id="MobiDB-lite"/>
    </source>
</evidence>
<dbReference type="GO" id="GO:0007266">
    <property type="term" value="P:Rho protein signal transduction"/>
    <property type="evidence" value="ECO:0007669"/>
    <property type="project" value="TreeGrafter"/>
</dbReference>
<evidence type="ECO:0000313" key="3">
    <source>
        <dbReference type="EMBL" id="KAF0304681.1"/>
    </source>
</evidence>
<dbReference type="PANTHER" id="PTHR13217">
    <property type="entry name" value="PLECKSTRIN HOMOLOGY DOMAIN-CONTAINING FAMILY G MEMBER 7"/>
    <property type="match status" value="1"/>
</dbReference>
<sequence length="517" mass="59183">MEIRPSEFRDEQLHRYKGLPWADFVYHVEAGTVPPVVPTPTSSSGAAPAAADSLSRLERSESAESPCELPARVRRPRPPSTLTRTLSERSLTERRGLFRRRLVWTSFDRSPTATPPVSAVASPESPARRAATAGDSPPTERRCHEAVWDLFQSEYAFLYDHLMVLKNVYMEPLKQVQVEGYLMVAEPELLFGNLDELCCVTYAFCKDFIKTLLSLCKGEESVSLTGILSKLFLKNNKSSCLSQSYHRYALNYINALNYLETLRRHNDFCEFEKWCNRDPRCKKLQLTDLLVAPVQHSMKVPLMLRDIQNKTESQEERQLISTIIENEEASLRELDDKMKWLKNFERLLEIQRNLVWPSVMEMDPKAYIPEFLRPALARQPCERLIVSPRRQIIMEGPLQLADAGKPIDMHVILFDDMLLITRRKKGLSKKKSSITEGWSSHHSRGLLHHEAAVRYVVHKQPLSLDRFFLHNIGGQDAVASRLEGAFVVVHLNRFQQIAAVYTLLAQSEQVKVNMDGL</sequence>
<dbReference type="Pfam" id="PF00621">
    <property type="entry name" value="RhoGEF"/>
    <property type="match status" value="1"/>
</dbReference>
<dbReference type="PANTHER" id="PTHR13217:SF6">
    <property type="entry name" value="PLECKSTRIN HOMOLOGY DOMAIN-CONTAINING FAMILY G MEMBER 7"/>
    <property type="match status" value="1"/>
</dbReference>
<proteinExistence type="predicted"/>
<dbReference type="SUPFAM" id="SSF50729">
    <property type="entry name" value="PH domain-like"/>
    <property type="match status" value="1"/>
</dbReference>
<dbReference type="PROSITE" id="PS50010">
    <property type="entry name" value="DH_2"/>
    <property type="match status" value="1"/>
</dbReference>
<dbReference type="AlphaFoldDB" id="A0A6A4WRF7"/>
<accession>A0A6A4WRF7</accession>
<dbReference type="OrthoDB" id="5585231at2759"/>
<dbReference type="InterPro" id="IPR035899">
    <property type="entry name" value="DBL_dom_sf"/>
</dbReference>
<dbReference type="Gene3D" id="1.20.900.10">
    <property type="entry name" value="Dbl homology (DH) domain"/>
    <property type="match status" value="1"/>
</dbReference>
<protein>
    <submittedName>
        <fullName evidence="3">Pleckstrin y domain-containing family G member 7</fullName>
    </submittedName>
</protein>
<organism evidence="3 4">
    <name type="scientific">Amphibalanus amphitrite</name>
    <name type="common">Striped barnacle</name>
    <name type="synonym">Balanus amphitrite</name>
    <dbReference type="NCBI Taxonomy" id="1232801"/>
    <lineage>
        <taxon>Eukaryota</taxon>
        <taxon>Metazoa</taxon>
        <taxon>Ecdysozoa</taxon>
        <taxon>Arthropoda</taxon>
        <taxon>Crustacea</taxon>
        <taxon>Multicrustacea</taxon>
        <taxon>Cirripedia</taxon>
        <taxon>Thoracica</taxon>
        <taxon>Thoracicalcarea</taxon>
        <taxon>Balanomorpha</taxon>
        <taxon>Balanoidea</taxon>
        <taxon>Balanidae</taxon>
        <taxon>Amphibalaninae</taxon>
        <taxon>Amphibalanus</taxon>
    </lineage>
</organism>
<feature type="region of interest" description="Disordered" evidence="1">
    <location>
        <begin position="109"/>
        <end position="140"/>
    </location>
</feature>
<name>A0A6A4WRF7_AMPAM</name>
<evidence type="ECO:0000313" key="4">
    <source>
        <dbReference type="Proteomes" id="UP000440578"/>
    </source>
</evidence>
<dbReference type="Gene3D" id="2.30.29.30">
    <property type="entry name" value="Pleckstrin-homology domain (PH domain)/Phosphotyrosine-binding domain (PTB)"/>
    <property type="match status" value="1"/>
</dbReference>
<comment type="caution">
    <text evidence="3">The sequence shown here is derived from an EMBL/GenBank/DDBJ whole genome shotgun (WGS) entry which is preliminary data.</text>
</comment>
<dbReference type="InterPro" id="IPR011993">
    <property type="entry name" value="PH-like_dom_sf"/>
</dbReference>
<dbReference type="SMART" id="SM00325">
    <property type="entry name" value="RhoGEF"/>
    <property type="match status" value="1"/>
</dbReference>
<feature type="domain" description="DH" evidence="2">
    <location>
        <begin position="142"/>
        <end position="337"/>
    </location>
</feature>
<dbReference type="SUPFAM" id="SSF48065">
    <property type="entry name" value="DBL homology domain (DH-domain)"/>
    <property type="match status" value="1"/>
</dbReference>
<dbReference type="EMBL" id="VIIS01000823">
    <property type="protein sequence ID" value="KAF0304681.1"/>
    <property type="molecule type" value="Genomic_DNA"/>
</dbReference>
<feature type="region of interest" description="Disordered" evidence="1">
    <location>
        <begin position="37"/>
        <end position="89"/>
    </location>
</feature>